<accession>A0A3D9YQC8</accession>
<comment type="caution">
    <text evidence="1">The sequence shown here is derived from an EMBL/GenBank/DDBJ whole genome shotgun (WGS) entry which is preliminary data.</text>
</comment>
<evidence type="ECO:0008006" key="3">
    <source>
        <dbReference type="Google" id="ProtNLM"/>
    </source>
</evidence>
<organism evidence="1 2">
    <name type="scientific">Methylovirgula ligni</name>
    <dbReference type="NCBI Taxonomy" id="569860"/>
    <lineage>
        <taxon>Bacteria</taxon>
        <taxon>Pseudomonadati</taxon>
        <taxon>Pseudomonadota</taxon>
        <taxon>Alphaproteobacteria</taxon>
        <taxon>Hyphomicrobiales</taxon>
        <taxon>Beijerinckiaceae</taxon>
        <taxon>Methylovirgula</taxon>
    </lineage>
</organism>
<protein>
    <recommendedName>
        <fullName evidence="3">Abortive infection Abi-like protein</fullName>
    </recommendedName>
</protein>
<evidence type="ECO:0000313" key="1">
    <source>
        <dbReference type="EMBL" id="REF84744.1"/>
    </source>
</evidence>
<sequence>MHPDDSPHSYEEIRQVVVDVLTKREWVQYAPEQWISLVRSVEDVFARRKAPSRGRTLYEGSNKLHPDDAELVRDVFWDLFRQGVITLGLNESNPAWPWFRLSHFGEKILKANDTYRFHDVTSYTSLVRDQAGDIASETMQYLEEAVAAFYADCRLSTCVMLGVAAEAEFLRVLEVAGNSSRYAAKFTSLNGDVFIGTKIKKFQKNLDSIVPELEPKKDFENLHTNLNFIQLVLRSARNDAGHPNGAKAPTREQVFINLQLFIPFAYQLMKLREALV</sequence>
<evidence type="ECO:0000313" key="2">
    <source>
        <dbReference type="Proteomes" id="UP000256900"/>
    </source>
</evidence>
<dbReference type="Proteomes" id="UP000256900">
    <property type="component" value="Unassembled WGS sequence"/>
</dbReference>
<reference evidence="1 2" key="1">
    <citation type="submission" date="2018-08" db="EMBL/GenBank/DDBJ databases">
        <title>Genomic Encyclopedia of Type Strains, Phase IV (KMG-IV): sequencing the most valuable type-strain genomes for metagenomic binning, comparative biology and taxonomic classification.</title>
        <authorList>
            <person name="Goeker M."/>
        </authorList>
    </citation>
    <scope>NUCLEOTIDE SEQUENCE [LARGE SCALE GENOMIC DNA]</scope>
    <source>
        <strain evidence="1 2">BW863</strain>
    </source>
</reference>
<keyword evidence="2" id="KW-1185">Reference proteome</keyword>
<dbReference type="RefSeq" id="WP_129396383.1">
    <property type="nucleotide sequence ID" value="NZ_CP025086.1"/>
</dbReference>
<name>A0A3D9YQC8_9HYPH</name>
<dbReference type="OrthoDB" id="3465258at2"/>
<proteinExistence type="predicted"/>
<dbReference type="AlphaFoldDB" id="A0A3D9YQC8"/>
<dbReference type="EMBL" id="QUMO01000004">
    <property type="protein sequence ID" value="REF84744.1"/>
    <property type="molecule type" value="Genomic_DNA"/>
</dbReference>
<gene>
    <name evidence="1" type="ORF">DES32_2858</name>
</gene>